<feature type="region of interest" description="Disordered" evidence="1">
    <location>
        <begin position="31"/>
        <end position="108"/>
    </location>
</feature>
<dbReference type="Proteomes" id="UP000285310">
    <property type="component" value="Unassembled WGS sequence"/>
</dbReference>
<accession>A0A423Q2I7</accession>
<protein>
    <submittedName>
        <fullName evidence="2">Uncharacterized protein</fullName>
    </submittedName>
</protein>
<sequence length="509" mass="55738">MDAESQKDMRAELEALKAQLEKLEPLRERVHALESRLAEDTSGKTASGQQTQLAQGVGQGNSQGSAEAGDATGGDASGDEQQATDANNADDTSSGTSVAADESGSGHEVGTLAGIQFKTGAGGPRSEQDVRDIAGDVYDKKQSKTVKVGGALRFNATYAEFNDGQKDRGGDIGMDTFRINMDADIDGLLFSAEYRFYNTWRALHHGWVGYEFNDDQHIEIGLTRVPFGILPYASNNFYFSSNYYTGFEDDYDIGVKYVATPGQWDFQAAFFKNSENNGNDRYSVDPIGIMPQINDDDGNAVPATQADGGLARNNFVDGYGQSVQETNTTNLRAAYNWQHAKDYVSEIGVSGQYGFIYNDATTEYYGDNLAGALHLHGNYGPWEVMLEAARYEYDLDGNEDVLGTGYFNTNYVIPTEATSWLGNLSYTFQLDFGPFDSLEVYNDYTYIGNKSGGLPNTWQNVTGAALAAGNLYTYFDLIQGKNETFVNGTLVGDRPKTQTLFNINMGYYF</sequence>
<feature type="compositionally biased region" description="Basic and acidic residues" evidence="1">
    <location>
        <begin position="31"/>
        <end position="42"/>
    </location>
</feature>
<gene>
    <name evidence="2" type="ORF">SAJA_01135</name>
</gene>
<dbReference type="InParanoid" id="A0A423Q2I7"/>
<evidence type="ECO:0000256" key="1">
    <source>
        <dbReference type="SAM" id="MobiDB-lite"/>
    </source>
</evidence>
<feature type="compositionally biased region" description="Polar residues" evidence="1">
    <location>
        <begin position="43"/>
        <end position="54"/>
    </location>
</feature>
<evidence type="ECO:0000313" key="3">
    <source>
        <dbReference type="Proteomes" id="UP000285310"/>
    </source>
</evidence>
<dbReference type="AlphaFoldDB" id="A0A423Q2I7"/>
<dbReference type="EMBL" id="AYKG01000001">
    <property type="protein sequence ID" value="ROO32860.1"/>
    <property type="molecule type" value="Genomic_DNA"/>
</dbReference>
<name>A0A423Q2I7_9GAMM</name>
<organism evidence="2 3">
    <name type="scientific">Salinisphaera japonica YTM-1</name>
    <dbReference type="NCBI Taxonomy" id="1209778"/>
    <lineage>
        <taxon>Bacteria</taxon>
        <taxon>Pseudomonadati</taxon>
        <taxon>Pseudomonadota</taxon>
        <taxon>Gammaproteobacteria</taxon>
        <taxon>Salinisphaerales</taxon>
        <taxon>Salinisphaeraceae</taxon>
        <taxon>Salinisphaera</taxon>
    </lineage>
</organism>
<proteinExistence type="predicted"/>
<keyword evidence="3" id="KW-1185">Reference proteome</keyword>
<reference evidence="2 3" key="1">
    <citation type="submission" date="2013-10" db="EMBL/GenBank/DDBJ databases">
        <title>Salinisphaera japonica YTM-1 Genome Sequencing.</title>
        <authorList>
            <person name="Lai Q."/>
            <person name="Li C."/>
            <person name="Shao Z."/>
        </authorList>
    </citation>
    <scope>NUCLEOTIDE SEQUENCE [LARGE SCALE GENOMIC DNA]</scope>
    <source>
        <strain evidence="2 3">YTM-1</strain>
    </source>
</reference>
<evidence type="ECO:0000313" key="2">
    <source>
        <dbReference type="EMBL" id="ROO32860.1"/>
    </source>
</evidence>
<feature type="compositionally biased region" description="Polar residues" evidence="1">
    <location>
        <begin position="81"/>
        <end position="97"/>
    </location>
</feature>
<comment type="caution">
    <text evidence="2">The sequence shown here is derived from an EMBL/GenBank/DDBJ whole genome shotgun (WGS) entry which is preliminary data.</text>
</comment>
<dbReference type="SUPFAM" id="SSF56935">
    <property type="entry name" value="Porins"/>
    <property type="match status" value="1"/>
</dbReference>